<evidence type="ECO:0000313" key="3">
    <source>
        <dbReference type="Proteomes" id="UP000612055"/>
    </source>
</evidence>
<comment type="caution">
    <text evidence="2">The sequence shown here is derived from an EMBL/GenBank/DDBJ whole genome shotgun (WGS) entry which is preliminary data.</text>
</comment>
<dbReference type="PROSITE" id="PS51154">
    <property type="entry name" value="MACRO"/>
    <property type="match status" value="1"/>
</dbReference>
<accession>A0A835Y9B3</accession>
<sequence length="212" mass="22706">MRIILVDLHTGLAEAAAQVGWPGEVLARTNLADVQLAYTPGSAVVSPANSFGFMDGGVDLVISRIMYPGVQTVIRDMIADGPHRTHLRRPYLPIGDALSVPVPGKPGVLMIAAPTMWLPQDVQTTHNAYHATYAALAAASAAGTETLIFPGMCTGYGKMSPAHAVSQMADAIHDWRAGRSARWDAPTIVAEQPNVYMNIEFSSLADFRESKH</sequence>
<proteinExistence type="predicted"/>
<dbReference type="InterPro" id="IPR043472">
    <property type="entry name" value="Macro_dom-like"/>
</dbReference>
<dbReference type="Gene3D" id="3.40.220.10">
    <property type="entry name" value="Leucine Aminopeptidase, subunit E, domain 1"/>
    <property type="match status" value="1"/>
</dbReference>
<keyword evidence="3" id="KW-1185">Reference proteome</keyword>
<dbReference type="Pfam" id="PF01661">
    <property type="entry name" value="Macro"/>
    <property type="match status" value="1"/>
</dbReference>
<gene>
    <name evidence="2" type="ORF">HYH03_003650</name>
</gene>
<dbReference type="Proteomes" id="UP000612055">
    <property type="component" value="Unassembled WGS sequence"/>
</dbReference>
<dbReference type="OrthoDB" id="6082470at2759"/>
<dbReference type="SUPFAM" id="SSF52949">
    <property type="entry name" value="Macro domain-like"/>
    <property type="match status" value="1"/>
</dbReference>
<feature type="domain" description="Macro" evidence="1">
    <location>
        <begin position="1"/>
        <end position="212"/>
    </location>
</feature>
<dbReference type="InterPro" id="IPR002589">
    <property type="entry name" value="Macro_dom"/>
</dbReference>
<organism evidence="2 3">
    <name type="scientific">Edaphochlamys debaryana</name>
    <dbReference type="NCBI Taxonomy" id="47281"/>
    <lineage>
        <taxon>Eukaryota</taxon>
        <taxon>Viridiplantae</taxon>
        <taxon>Chlorophyta</taxon>
        <taxon>core chlorophytes</taxon>
        <taxon>Chlorophyceae</taxon>
        <taxon>CS clade</taxon>
        <taxon>Chlamydomonadales</taxon>
        <taxon>Chlamydomonadales incertae sedis</taxon>
        <taxon>Edaphochlamys</taxon>
    </lineage>
</organism>
<evidence type="ECO:0000259" key="1">
    <source>
        <dbReference type="PROSITE" id="PS51154"/>
    </source>
</evidence>
<dbReference type="EMBL" id="JAEHOE010000010">
    <property type="protein sequence ID" value="KAG2498391.1"/>
    <property type="molecule type" value="Genomic_DNA"/>
</dbReference>
<evidence type="ECO:0000313" key="2">
    <source>
        <dbReference type="EMBL" id="KAG2498391.1"/>
    </source>
</evidence>
<dbReference type="AlphaFoldDB" id="A0A835Y9B3"/>
<reference evidence="2" key="1">
    <citation type="journal article" date="2020" name="bioRxiv">
        <title>Comparative genomics of Chlamydomonas.</title>
        <authorList>
            <person name="Craig R.J."/>
            <person name="Hasan A.R."/>
            <person name="Ness R.W."/>
            <person name="Keightley P.D."/>
        </authorList>
    </citation>
    <scope>NUCLEOTIDE SEQUENCE</scope>
    <source>
        <strain evidence="2">CCAP 11/70</strain>
    </source>
</reference>
<protein>
    <recommendedName>
        <fullName evidence="1">Macro domain-containing protein</fullName>
    </recommendedName>
</protein>
<name>A0A835Y9B3_9CHLO</name>